<dbReference type="AlphaFoldDB" id="A0A7X2HJN7"/>
<sequence>MLDLVAFTKPVLDEITGQDVRTWNSGPGVLAANWQVPELGSRIWRVRTLNIAFTHDVMNQLTHADRQDLCQLQCVLDRFLRAHLGMHAQAHPEDRTVVIITVDHLGVDS</sequence>
<accession>A0A7X2HJN7</accession>
<name>A0A7X2HJN7_RALPI</name>
<evidence type="ECO:0000313" key="1">
    <source>
        <dbReference type="EMBL" id="MRS97696.1"/>
    </source>
</evidence>
<gene>
    <name evidence="1" type="ORF">GJQ57_03405</name>
</gene>
<comment type="caution">
    <text evidence="1">The sequence shown here is derived from an EMBL/GenBank/DDBJ whole genome shotgun (WGS) entry which is preliminary data.</text>
</comment>
<proteinExistence type="predicted"/>
<dbReference type="Proteomes" id="UP000441032">
    <property type="component" value="Unassembled WGS sequence"/>
</dbReference>
<reference evidence="1 2" key="1">
    <citation type="submission" date="2019-11" db="EMBL/GenBank/DDBJ databases">
        <title>Phenotypic characterization of an OXA-22 and OXA-60 co-producing Ralstonia pickettii clinical strain.</title>
        <authorList>
            <person name="He F."/>
        </authorList>
    </citation>
    <scope>NUCLEOTIDE SEQUENCE [LARGE SCALE GENOMIC DNA]</scope>
    <source>
        <strain evidence="1 2">PSLESD1</strain>
    </source>
</reference>
<organism evidence="1 2">
    <name type="scientific">Ralstonia pickettii</name>
    <name type="common">Burkholderia pickettii</name>
    <dbReference type="NCBI Taxonomy" id="329"/>
    <lineage>
        <taxon>Bacteria</taxon>
        <taxon>Pseudomonadati</taxon>
        <taxon>Pseudomonadota</taxon>
        <taxon>Betaproteobacteria</taxon>
        <taxon>Burkholderiales</taxon>
        <taxon>Burkholderiaceae</taxon>
        <taxon>Ralstonia</taxon>
    </lineage>
</organism>
<evidence type="ECO:0000313" key="2">
    <source>
        <dbReference type="Proteomes" id="UP000441032"/>
    </source>
</evidence>
<dbReference type="EMBL" id="WJYN01000001">
    <property type="protein sequence ID" value="MRS97696.1"/>
    <property type="molecule type" value="Genomic_DNA"/>
</dbReference>
<dbReference type="RefSeq" id="WP_065854375.1">
    <property type="nucleotide sequence ID" value="NZ_CP104382.1"/>
</dbReference>
<protein>
    <submittedName>
        <fullName evidence="1">Uncharacterized protein</fullName>
    </submittedName>
</protein>